<dbReference type="NCBIfam" id="TIGR02406">
    <property type="entry name" value="ectoine_EctA"/>
    <property type="match status" value="1"/>
</dbReference>
<dbReference type="STRING" id="644282.Deba_1358"/>
<keyword evidence="5 8" id="KW-0808">Transferase</keyword>
<evidence type="ECO:0000256" key="4">
    <source>
        <dbReference type="ARBA" id="ARBA00017935"/>
    </source>
</evidence>
<evidence type="ECO:0000256" key="1">
    <source>
        <dbReference type="ARBA" id="ARBA00004978"/>
    </source>
</evidence>
<dbReference type="PROSITE" id="PS51186">
    <property type="entry name" value="GNAT"/>
    <property type="match status" value="1"/>
</dbReference>
<comment type="catalytic activity">
    <reaction evidence="7 8">
        <text>L-2,4-diaminobutanoate + acetyl-CoA = (2S)-4-acetamido-2-aminobutanoate + CoA + H(+)</text>
        <dbReference type="Rhea" id="RHEA:16901"/>
        <dbReference type="ChEBI" id="CHEBI:15378"/>
        <dbReference type="ChEBI" id="CHEBI:57287"/>
        <dbReference type="ChEBI" id="CHEBI:57288"/>
        <dbReference type="ChEBI" id="CHEBI:58761"/>
        <dbReference type="ChEBI" id="CHEBI:58929"/>
        <dbReference type="EC" id="2.3.1.178"/>
    </reaction>
</comment>
<evidence type="ECO:0000313" key="10">
    <source>
        <dbReference type="EMBL" id="ADK84726.1"/>
    </source>
</evidence>
<dbReference type="EC" id="2.3.1.178" evidence="3 8"/>
<dbReference type="GO" id="GO:0019491">
    <property type="term" value="P:ectoine biosynthetic process"/>
    <property type="evidence" value="ECO:0007669"/>
    <property type="project" value="UniProtKB-UniPathway"/>
</dbReference>
<keyword evidence="6 8" id="KW-0012">Acyltransferase</keyword>
<organism evidence="10 11">
    <name type="scientific">Desulfarculus baarsii (strain ATCC 33931 / DSM 2075 / LMG 7858 / VKM B-1802 / 2st14)</name>
    <dbReference type="NCBI Taxonomy" id="644282"/>
    <lineage>
        <taxon>Bacteria</taxon>
        <taxon>Pseudomonadati</taxon>
        <taxon>Thermodesulfobacteriota</taxon>
        <taxon>Desulfarculia</taxon>
        <taxon>Desulfarculales</taxon>
        <taxon>Desulfarculaceae</taxon>
        <taxon>Desulfarculus</taxon>
    </lineage>
</organism>
<comment type="function">
    <text evidence="8">Catalyzes the acetylation of L-2,4-diaminobutyrate (DABA) to gamma-N-acetyl-alpha,gamma-diaminobutyric acid (ADABA) with acetyl coenzyme A.</text>
</comment>
<name>E1QGN3_DESB2</name>
<dbReference type="InterPro" id="IPR016181">
    <property type="entry name" value="Acyl_CoA_acyltransferase"/>
</dbReference>
<dbReference type="Proteomes" id="UP000009047">
    <property type="component" value="Chromosome"/>
</dbReference>
<sequence length="169" mass="18142">MEPLIRIPTLADGAAVHEVVLACPELDANSRYAYALLCHEFDQTARVAEIDGVVVGFVCGFRPPRRPRSLFVWQVATLPAARGLGLAGCMIEAIVADSRANGQPIDHLEATVAEHNLASRRLFAGLARRLGAPLAVEPYITAETFGAMKHPAEPLIRIGPITNQRGRGG</sequence>
<gene>
    <name evidence="8" type="primary">ectA</name>
    <name evidence="10" type="ordered locus">Deba_1358</name>
</gene>
<comment type="similarity">
    <text evidence="2 8">Belongs to the acetyltransferase family. EctA subfamily.</text>
</comment>
<evidence type="ECO:0000256" key="8">
    <source>
        <dbReference type="RuleBase" id="RU365045"/>
    </source>
</evidence>
<comment type="pathway">
    <text evidence="1 8">Amine and polyamine biosynthesis; ectoine biosynthesis; L-ectoine from L-aspartate 4-semialdehyde: step 2/3.</text>
</comment>
<dbReference type="CDD" id="cd04301">
    <property type="entry name" value="NAT_SF"/>
    <property type="match status" value="1"/>
</dbReference>
<dbReference type="InterPro" id="IPR000182">
    <property type="entry name" value="GNAT_dom"/>
</dbReference>
<dbReference type="eggNOG" id="COG0456">
    <property type="taxonomic scope" value="Bacteria"/>
</dbReference>
<dbReference type="GO" id="GO:0033816">
    <property type="term" value="F:diaminobutyrate acetyltransferase activity"/>
    <property type="evidence" value="ECO:0007669"/>
    <property type="project" value="UniProtKB-EC"/>
</dbReference>
<dbReference type="EMBL" id="CP002085">
    <property type="protein sequence ID" value="ADK84726.1"/>
    <property type="molecule type" value="Genomic_DNA"/>
</dbReference>
<dbReference type="HOGENOM" id="CLU_111896_0_0_7"/>
<evidence type="ECO:0000256" key="2">
    <source>
        <dbReference type="ARBA" id="ARBA00010712"/>
    </source>
</evidence>
<evidence type="ECO:0000256" key="6">
    <source>
        <dbReference type="ARBA" id="ARBA00023315"/>
    </source>
</evidence>
<dbReference type="UniPathway" id="UPA00067">
    <property type="reaction ID" value="UER00122"/>
</dbReference>
<proteinExistence type="inferred from homology"/>
<evidence type="ECO:0000256" key="5">
    <source>
        <dbReference type="ARBA" id="ARBA00022679"/>
    </source>
</evidence>
<feature type="domain" description="N-acetyltransferase" evidence="9">
    <location>
        <begin position="3"/>
        <end position="153"/>
    </location>
</feature>
<dbReference type="Gene3D" id="3.40.630.30">
    <property type="match status" value="1"/>
</dbReference>
<evidence type="ECO:0000313" key="11">
    <source>
        <dbReference type="Proteomes" id="UP000009047"/>
    </source>
</evidence>
<dbReference type="AlphaFoldDB" id="E1QGN3"/>
<evidence type="ECO:0000256" key="7">
    <source>
        <dbReference type="ARBA" id="ARBA00048924"/>
    </source>
</evidence>
<dbReference type="InterPro" id="IPR012772">
    <property type="entry name" value="Ectoine_EctA"/>
</dbReference>
<dbReference type="Pfam" id="PF00583">
    <property type="entry name" value="Acetyltransf_1"/>
    <property type="match status" value="1"/>
</dbReference>
<evidence type="ECO:0000256" key="3">
    <source>
        <dbReference type="ARBA" id="ARBA00012355"/>
    </source>
</evidence>
<evidence type="ECO:0000259" key="9">
    <source>
        <dbReference type="PROSITE" id="PS51186"/>
    </source>
</evidence>
<dbReference type="SUPFAM" id="SSF55729">
    <property type="entry name" value="Acyl-CoA N-acyltransferases (Nat)"/>
    <property type="match status" value="1"/>
</dbReference>
<protein>
    <recommendedName>
        <fullName evidence="4 8">L-2,4-diaminobutyric acid acetyltransferase</fullName>
        <shortName evidence="8">DABA acetyltransferase</shortName>
        <ecNumber evidence="3 8">2.3.1.178</ecNumber>
    </recommendedName>
</protein>
<dbReference type="KEGG" id="dbr:Deba_1358"/>
<keyword evidence="11" id="KW-1185">Reference proteome</keyword>
<accession>E1QGN3</accession>
<reference evidence="10 11" key="1">
    <citation type="journal article" date="2010" name="Stand. Genomic Sci.">
        <title>Complete genome sequence of Desulfarculus baarsii type strain (2st14).</title>
        <authorList>
            <person name="Sun H."/>
            <person name="Spring S."/>
            <person name="Lapidus A."/>
            <person name="Davenport K."/>
            <person name="Del Rio T.G."/>
            <person name="Tice H."/>
            <person name="Nolan M."/>
            <person name="Copeland A."/>
            <person name="Cheng J.F."/>
            <person name="Lucas S."/>
            <person name="Tapia R."/>
            <person name="Goodwin L."/>
            <person name="Pitluck S."/>
            <person name="Ivanova N."/>
            <person name="Pagani I."/>
            <person name="Mavromatis K."/>
            <person name="Ovchinnikova G."/>
            <person name="Pati A."/>
            <person name="Chen A."/>
            <person name="Palaniappan K."/>
            <person name="Hauser L."/>
            <person name="Chang Y.J."/>
            <person name="Jeffries C.D."/>
            <person name="Detter J.C."/>
            <person name="Han C."/>
            <person name="Rohde M."/>
            <person name="Brambilla E."/>
            <person name="Goker M."/>
            <person name="Woyke T."/>
            <person name="Bristow J."/>
            <person name="Eisen J.A."/>
            <person name="Markowitz V."/>
            <person name="Hugenholtz P."/>
            <person name="Kyrpides N.C."/>
            <person name="Klenk H.P."/>
            <person name="Land M."/>
        </authorList>
    </citation>
    <scope>NUCLEOTIDE SEQUENCE [LARGE SCALE GENOMIC DNA]</scope>
    <source>
        <strain evidence="11">ATCC 33931 / DSM 2075 / LMG 7858 / VKM B-1802 / 2st14</strain>
    </source>
</reference>